<evidence type="ECO:0000256" key="15">
    <source>
        <dbReference type="SAM" id="MobiDB-lite"/>
    </source>
</evidence>
<keyword evidence="7" id="KW-1133">Transmembrane helix</keyword>
<dbReference type="GO" id="GO:0045259">
    <property type="term" value="C:proton-transporting ATP synthase complex"/>
    <property type="evidence" value="ECO:0007669"/>
    <property type="project" value="UniProtKB-KW"/>
</dbReference>
<dbReference type="EMBL" id="AP012520">
    <property type="protein sequence ID" value="BAN83702.1"/>
    <property type="molecule type" value="Genomic_DNA"/>
</dbReference>
<proteinExistence type="inferred from homology"/>
<dbReference type="GO" id="GO:0015078">
    <property type="term" value="F:proton transmembrane transporter activity"/>
    <property type="evidence" value="ECO:0007669"/>
    <property type="project" value="InterPro"/>
</dbReference>
<accession>T2HUB2</accession>
<evidence type="ECO:0000256" key="1">
    <source>
        <dbReference type="ARBA" id="ARBA00004304"/>
    </source>
</evidence>
<evidence type="ECO:0000256" key="7">
    <source>
        <dbReference type="ARBA" id="ARBA00022989"/>
    </source>
</evidence>
<dbReference type="InterPro" id="IPR001421">
    <property type="entry name" value="ATP8_metazoa"/>
</dbReference>
<evidence type="ECO:0000256" key="10">
    <source>
        <dbReference type="ARBA" id="ARBA00023136"/>
    </source>
</evidence>
<comment type="similarity">
    <text evidence="2 14">Belongs to the ATPase protein 8 family.</text>
</comment>
<evidence type="ECO:0000256" key="16">
    <source>
        <dbReference type="SAM" id="SignalP"/>
    </source>
</evidence>
<keyword evidence="16" id="KW-0732">Signal</keyword>
<evidence type="ECO:0000256" key="4">
    <source>
        <dbReference type="ARBA" id="ARBA00022547"/>
    </source>
</evidence>
<keyword evidence="3 14" id="KW-0813">Transport</keyword>
<keyword evidence="8 14" id="KW-0406">Ion transport</keyword>
<dbReference type="InterPro" id="IPR050635">
    <property type="entry name" value="ATPase_protein_8"/>
</dbReference>
<keyword evidence="10" id="KW-0472">Membrane</keyword>
<evidence type="ECO:0000256" key="2">
    <source>
        <dbReference type="ARBA" id="ARBA00008892"/>
    </source>
</evidence>
<feature type="region of interest" description="Disordered" evidence="15">
    <location>
        <begin position="36"/>
        <end position="55"/>
    </location>
</feature>
<evidence type="ECO:0000256" key="9">
    <source>
        <dbReference type="ARBA" id="ARBA00023128"/>
    </source>
</evidence>
<dbReference type="GO" id="GO:0015986">
    <property type="term" value="P:proton motive force-driven ATP synthesis"/>
    <property type="evidence" value="ECO:0007669"/>
    <property type="project" value="InterPro"/>
</dbReference>
<reference evidence="17" key="1">
    <citation type="journal article" date="2013" name="PLoS ONE">
        <title>Evolutionary origin of the scombridae (tunas and mackerels): members of a paleogene adaptive radiation with 14 other pelagic fish families.</title>
        <authorList>
            <person name="Miya M."/>
            <person name="Friedman M."/>
            <person name="Satoh T.P."/>
            <person name="Takeshima H."/>
            <person name="Sado T."/>
            <person name="Iwasaki W."/>
            <person name="Yamanoue Y."/>
            <person name="Nakatani M."/>
            <person name="Mabuchi K."/>
            <person name="Inoue J.G."/>
            <person name="Poulsen J.Y."/>
            <person name="Fukunaga T."/>
            <person name="Sato Y."/>
            <person name="Nishida M."/>
        </authorList>
    </citation>
    <scope>NUCLEOTIDE SEQUENCE</scope>
</reference>
<dbReference type="AlphaFoldDB" id="T2HUB2"/>
<sequence length="55" mass="6327">MPQLNPSPWFAILVASWLILLVLIVPKVMALEFPNEPAPQDTEKSKGVNWNWPWL</sequence>
<name>T2HUB2_9SCOM</name>
<organism evidence="17">
    <name type="scientific">Rexea nakamurai</name>
    <name type="common">Nakamura's escolar</name>
    <dbReference type="NCBI Taxonomy" id="1219339"/>
    <lineage>
        <taxon>Eukaryota</taxon>
        <taxon>Metazoa</taxon>
        <taxon>Chordata</taxon>
        <taxon>Craniata</taxon>
        <taxon>Vertebrata</taxon>
        <taxon>Euteleostomi</taxon>
        <taxon>Actinopterygii</taxon>
        <taxon>Neopterygii</taxon>
        <taxon>Teleostei</taxon>
        <taxon>Neoteleostei</taxon>
        <taxon>Acanthomorphata</taxon>
        <taxon>Pelagiaria</taxon>
        <taxon>Scombriformes</taxon>
        <taxon>Gempylidae</taxon>
        <taxon>Rexea</taxon>
    </lineage>
</organism>
<feature type="signal peptide" evidence="16">
    <location>
        <begin position="1"/>
        <end position="30"/>
    </location>
</feature>
<feature type="chain" id="PRO_5004589565" description="ATP synthase complex subunit 8" evidence="16">
    <location>
        <begin position="31"/>
        <end position="55"/>
    </location>
</feature>
<comment type="subcellular location">
    <subcellularLocation>
        <location evidence="1 14">Mitochondrion membrane</location>
        <topology evidence="1 14">Single-pass membrane protein</topology>
    </subcellularLocation>
</comment>
<keyword evidence="6 14" id="KW-0375">Hydrogen ion transport</keyword>
<evidence type="ECO:0000256" key="8">
    <source>
        <dbReference type="ARBA" id="ARBA00023065"/>
    </source>
</evidence>
<comment type="function">
    <text evidence="12">Subunit 8, of the mitochondrial membrane ATP synthase complex (F(1)F(0) ATP synthase or Complex V) that produces ATP from ADP in the presence of a proton gradient across the membrane which is generated by electron transport complexes of the respiratory chain. ATP synthase complex consist of a soluble F(1) head domain - the catalytic core - and a membrane F(1) domain - the membrane proton channel. These two domains are linked by a central stalk rotating inside the F(1) region and a stationary peripheral stalk. During catalysis, ATP synthesis in the catalytic domain of F(1) is coupled via a rotary mechanism of the central stalk subunits to proton translocation. In vivo, can only synthesize ATP although its ATP hydrolase activity can be activated artificially in vitro. Part of the complex F(0) domain.</text>
</comment>
<keyword evidence="4 14" id="KW-0138">CF(0)</keyword>
<evidence type="ECO:0000256" key="14">
    <source>
        <dbReference type="RuleBase" id="RU003661"/>
    </source>
</evidence>
<dbReference type="PANTHER" id="PTHR39937:SF1">
    <property type="entry name" value="ATP SYNTHASE PROTEIN 8"/>
    <property type="match status" value="1"/>
</dbReference>
<evidence type="ECO:0000256" key="11">
    <source>
        <dbReference type="ARBA" id="ARBA00023310"/>
    </source>
</evidence>
<gene>
    <name evidence="17" type="primary">ATPase 8</name>
</gene>
<keyword evidence="11" id="KW-0066">ATP synthesis</keyword>
<evidence type="ECO:0000256" key="3">
    <source>
        <dbReference type="ARBA" id="ARBA00022448"/>
    </source>
</evidence>
<evidence type="ECO:0000256" key="12">
    <source>
        <dbReference type="ARBA" id="ARBA00053067"/>
    </source>
</evidence>
<comment type="subunit">
    <text evidence="13">Component of the ATP synthase complex composed at least of ATP5F1A/subunit alpha, ATP5F1B/subunit beta, ATP5MC1/subunit c (homooctomer), MT-ATP6/subunit a, MT-ATP8/subunit 8, ATP5ME/subunit e, ATP5MF/subunit f, ATP5MG/subunit g, ATP5MK/subunit k, ATP5MJ/subunit j, ATP5F1C/subunit gamma, ATP5F1D/subunit delta, ATP5F1E/subunit epsilon, ATP5PF/subunit F6, ATP5PB/subunit b, ATP5PD/subunit d, ATP5PO/subunit OSCP. ATP synthase complex consists of a soluble F(1) head domain (subunits alpha(3) and beta(3)) - the catalytic core - and a membrane F(0) domain - the membrane proton channel (subunits c, a, 8, e, f, g, k and j). These two domains are linked by a central stalk (subunits gamma, delta, and epsilon) rotating inside the F1 region and a stationary peripheral stalk (subunits F6, b, d, and OSCP).</text>
</comment>
<dbReference type="Pfam" id="PF00895">
    <property type="entry name" value="ATP-synt_8"/>
    <property type="match status" value="1"/>
</dbReference>
<dbReference type="GO" id="GO:0031966">
    <property type="term" value="C:mitochondrial membrane"/>
    <property type="evidence" value="ECO:0007669"/>
    <property type="project" value="UniProtKB-SubCell"/>
</dbReference>
<evidence type="ECO:0000256" key="5">
    <source>
        <dbReference type="ARBA" id="ARBA00022692"/>
    </source>
</evidence>
<geneLocation type="mitochondrion" evidence="17"/>
<evidence type="ECO:0000256" key="6">
    <source>
        <dbReference type="ARBA" id="ARBA00022781"/>
    </source>
</evidence>
<evidence type="ECO:0000313" key="17">
    <source>
        <dbReference type="EMBL" id="BAN83702.1"/>
    </source>
</evidence>
<keyword evidence="9 14" id="KW-0496">Mitochondrion</keyword>
<evidence type="ECO:0000256" key="13">
    <source>
        <dbReference type="ARBA" id="ARBA00064647"/>
    </source>
</evidence>
<keyword evidence="5 14" id="KW-0812">Transmembrane</keyword>
<dbReference type="PANTHER" id="PTHR39937">
    <property type="entry name" value="ATP SYNTHASE PROTEIN 8"/>
    <property type="match status" value="1"/>
</dbReference>
<protein>
    <recommendedName>
        <fullName evidence="14">ATP synthase complex subunit 8</fullName>
    </recommendedName>
</protein>